<evidence type="ECO:0000313" key="1">
    <source>
        <dbReference type="EMBL" id="UOG55946.1"/>
    </source>
</evidence>
<name>A0AAE9GEM3_9LEPT</name>
<gene>
    <name evidence="1" type="ORF">MAL03_13920</name>
</gene>
<dbReference type="EMBL" id="CP091957">
    <property type="protein sequence ID" value="UOG55946.1"/>
    <property type="molecule type" value="Genomic_DNA"/>
</dbReference>
<dbReference type="RefSeq" id="WP_141599645.1">
    <property type="nucleotide sequence ID" value="NZ_CP091953.1"/>
</dbReference>
<evidence type="ECO:0000313" key="2">
    <source>
        <dbReference type="Proteomes" id="UP000829829"/>
    </source>
</evidence>
<proteinExistence type="predicted"/>
<sequence length="71" mass="8201">MLSSILILKSYSTCGVGYGSLRVALYIETKDGYYITFFACNLFTRTEVRLPKPVGFAQFYNEFTKMIIDFF</sequence>
<organism evidence="1 2">
    <name type="scientific">Leptospira noguchii</name>
    <dbReference type="NCBI Taxonomy" id="28182"/>
    <lineage>
        <taxon>Bacteria</taxon>
        <taxon>Pseudomonadati</taxon>
        <taxon>Spirochaetota</taxon>
        <taxon>Spirochaetia</taxon>
        <taxon>Leptospirales</taxon>
        <taxon>Leptospiraceae</taxon>
        <taxon>Leptospira</taxon>
    </lineage>
</organism>
<reference evidence="1" key="1">
    <citation type="submission" date="2022-02" db="EMBL/GenBank/DDBJ databases">
        <title>The genetically variable rfb locus in Leptospira is a mobile cassette and a molecular signature of serovar identity.</title>
        <authorList>
            <person name="Nieves C."/>
            <person name="Vincent A.T."/>
            <person name="Zarantonelli L."/>
            <person name="Picardeau M."/>
            <person name="Veyrier F.J."/>
            <person name="Buschiazzo A."/>
        </authorList>
    </citation>
    <scope>NUCLEOTIDE SEQUENCE</scope>
    <source>
        <strain evidence="1">IP1512017</strain>
    </source>
</reference>
<accession>A0AAE9GEM3</accession>
<protein>
    <submittedName>
        <fullName evidence="1">Uncharacterized protein</fullName>
    </submittedName>
</protein>
<dbReference type="Proteomes" id="UP000829829">
    <property type="component" value="Chromosome 1"/>
</dbReference>
<dbReference type="AlphaFoldDB" id="A0AAE9GEM3"/>